<evidence type="ECO:0000256" key="1">
    <source>
        <dbReference type="ARBA" id="ARBA00022603"/>
    </source>
</evidence>
<dbReference type="GO" id="GO:0016279">
    <property type="term" value="F:protein-lysine N-methyltransferase activity"/>
    <property type="evidence" value="ECO:0007669"/>
    <property type="project" value="InterPro"/>
</dbReference>
<dbReference type="Proteomes" id="UP000286806">
    <property type="component" value="Unassembled WGS sequence"/>
</dbReference>
<keyword evidence="3" id="KW-0949">S-adenosyl-L-methionine</keyword>
<feature type="transmembrane region" description="Helical" evidence="4">
    <location>
        <begin position="96"/>
        <end position="112"/>
    </location>
</feature>
<feature type="transmembrane region" description="Helical" evidence="4">
    <location>
        <begin position="21"/>
        <end position="41"/>
    </location>
</feature>
<keyword evidence="6" id="KW-1185">Reference proteome</keyword>
<gene>
    <name evidence="5" type="ORF">SFMTTN_3328</name>
</gene>
<protein>
    <recommendedName>
        <fullName evidence="7">Class I SAM-dependent methyltransferase</fullName>
    </recommendedName>
</protein>
<keyword evidence="4" id="KW-1133">Transmembrane helix</keyword>
<keyword evidence="1" id="KW-0489">Methyltransferase</keyword>
<organism evidence="5 6">
    <name type="scientific">Sulfuriferula multivorans</name>
    <dbReference type="NCBI Taxonomy" id="1559896"/>
    <lineage>
        <taxon>Bacteria</taxon>
        <taxon>Pseudomonadati</taxon>
        <taxon>Pseudomonadota</taxon>
        <taxon>Betaproteobacteria</taxon>
        <taxon>Nitrosomonadales</taxon>
        <taxon>Sulfuricellaceae</taxon>
        <taxon>Sulfuriferula</taxon>
    </lineage>
</organism>
<keyword evidence="4" id="KW-0472">Membrane</keyword>
<dbReference type="AlphaFoldDB" id="A0A401JHN2"/>
<dbReference type="InterPro" id="IPR029063">
    <property type="entry name" value="SAM-dependent_MTases_sf"/>
</dbReference>
<reference evidence="5 6" key="1">
    <citation type="journal article" date="2019" name="Front. Microbiol.">
        <title>Genomes of Neutrophilic Sulfur-Oxidizing Chemolithoautotrophs Representing 9 Proteobacterial Species From 8 Genera.</title>
        <authorList>
            <person name="Watanabe T."/>
            <person name="Kojima H."/>
            <person name="Umezawa K."/>
            <person name="Hori C."/>
            <person name="Takasuka T.E."/>
            <person name="Kato Y."/>
            <person name="Fukui M."/>
        </authorList>
    </citation>
    <scope>NUCLEOTIDE SEQUENCE [LARGE SCALE GENOMIC DNA]</scope>
    <source>
        <strain evidence="5 6">TTN</strain>
    </source>
</reference>
<evidence type="ECO:0000256" key="4">
    <source>
        <dbReference type="SAM" id="Phobius"/>
    </source>
</evidence>
<proteinExistence type="predicted"/>
<sequence length="262" mass="28863">MLPGSHVHSFISTLRIPAIQALIIQFVSFFLAILAIRGIWILTDMQAGIVAAALLQGVIAAALAFWRRLAPWWLAIQFLFPVALIAMLSLSLPPEIFLGLFVLLLGLYWTTFRTQVPFYPSGLEAREAVAGLLPVDRPIRFIDIGSGLGGLVLNLAARRPESAISGIELAPLPWLASWLRAQLVRSRGHFIHGDYTRLDFSQYDVVFAYLSPAAMSALWEKAGIEMQPGTLLLSYEFSIPGAVADVIVTSKTQGPTLYAWRF</sequence>
<dbReference type="GO" id="GO:0032259">
    <property type="term" value="P:methylation"/>
    <property type="evidence" value="ECO:0007669"/>
    <property type="project" value="UniProtKB-KW"/>
</dbReference>
<comment type="caution">
    <text evidence="5">The sequence shown here is derived from an EMBL/GenBank/DDBJ whole genome shotgun (WGS) entry which is preliminary data.</text>
</comment>
<name>A0A401JHN2_9PROT</name>
<evidence type="ECO:0000256" key="3">
    <source>
        <dbReference type="ARBA" id="ARBA00022691"/>
    </source>
</evidence>
<evidence type="ECO:0000256" key="2">
    <source>
        <dbReference type="ARBA" id="ARBA00022679"/>
    </source>
</evidence>
<evidence type="ECO:0008006" key="7">
    <source>
        <dbReference type="Google" id="ProtNLM"/>
    </source>
</evidence>
<evidence type="ECO:0000313" key="5">
    <source>
        <dbReference type="EMBL" id="GBL47488.1"/>
    </source>
</evidence>
<dbReference type="PANTHER" id="PTHR13610">
    <property type="entry name" value="METHYLTRANSFERASE DOMAIN-CONTAINING PROTEIN"/>
    <property type="match status" value="1"/>
</dbReference>
<keyword evidence="4" id="KW-0812">Transmembrane</keyword>
<dbReference type="InterPro" id="IPR026170">
    <property type="entry name" value="FAM173A/B"/>
</dbReference>
<feature type="transmembrane region" description="Helical" evidence="4">
    <location>
        <begin position="47"/>
        <end position="65"/>
    </location>
</feature>
<dbReference type="CDD" id="cd02440">
    <property type="entry name" value="AdoMet_MTases"/>
    <property type="match status" value="1"/>
</dbReference>
<dbReference type="EMBL" id="BGOW01000045">
    <property type="protein sequence ID" value="GBL47488.1"/>
    <property type="molecule type" value="Genomic_DNA"/>
</dbReference>
<accession>A0A401JHN2</accession>
<keyword evidence="2" id="KW-0808">Transferase</keyword>
<dbReference type="SUPFAM" id="SSF53335">
    <property type="entry name" value="S-adenosyl-L-methionine-dependent methyltransferases"/>
    <property type="match status" value="1"/>
</dbReference>
<evidence type="ECO:0000313" key="6">
    <source>
        <dbReference type="Proteomes" id="UP000286806"/>
    </source>
</evidence>
<dbReference type="OrthoDB" id="5611641at2"/>
<dbReference type="PANTHER" id="PTHR13610:SF9">
    <property type="entry name" value="FI06469P"/>
    <property type="match status" value="1"/>
</dbReference>
<dbReference type="Gene3D" id="3.40.50.150">
    <property type="entry name" value="Vaccinia Virus protein VP39"/>
    <property type="match status" value="1"/>
</dbReference>